<keyword evidence="2" id="KW-1185">Reference proteome</keyword>
<gene>
    <name evidence="1" type="ORF">GcM3_081028</name>
</gene>
<dbReference type="EMBL" id="MCBQ01008108">
    <property type="protein sequence ID" value="RKF76122.1"/>
    <property type="molecule type" value="Genomic_DNA"/>
</dbReference>
<organism evidence="1 2">
    <name type="scientific">Golovinomyces cichoracearum</name>
    <dbReference type="NCBI Taxonomy" id="62708"/>
    <lineage>
        <taxon>Eukaryota</taxon>
        <taxon>Fungi</taxon>
        <taxon>Dikarya</taxon>
        <taxon>Ascomycota</taxon>
        <taxon>Pezizomycotina</taxon>
        <taxon>Leotiomycetes</taxon>
        <taxon>Erysiphales</taxon>
        <taxon>Erysiphaceae</taxon>
        <taxon>Golovinomyces</taxon>
    </lineage>
</organism>
<proteinExistence type="predicted"/>
<name>A0A420INP8_9PEZI</name>
<protein>
    <submittedName>
        <fullName evidence="1">Uncharacterized protein</fullName>
    </submittedName>
</protein>
<evidence type="ECO:0000313" key="2">
    <source>
        <dbReference type="Proteomes" id="UP000283383"/>
    </source>
</evidence>
<dbReference type="AlphaFoldDB" id="A0A420INP8"/>
<comment type="caution">
    <text evidence="1">The sequence shown here is derived from an EMBL/GenBank/DDBJ whole genome shotgun (WGS) entry which is preliminary data.</text>
</comment>
<evidence type="ECO:0000313" key="1">
    <source>
        <dbReference type="EMBL" id="RKF76122.1"/>
    </source>
</evidence>
<reference evidence="1 2" key="1">
    <citation type="journal article" date="2018" name="BMC Genomics">
        <title>Comparative genome analyses reveal sequence features reflecting distinct modes of host-adaptation between dicot and monocot powdery mildew.</title>
        <authorList>
            <person name="Wu Y."/>
            <person name="Ma X."/>
            <person name="Pan Z."/>
            <person name="Kale S.D."/>
            <person name="Song Y."/>
            <person name="King H."/>
            <person name="Zhang Q."/>
            <person name="Presley C."/>
            <person name="Deng X."/>
            <person name="Wei C.I."/>
            <person name="Xiao S."/>
        </authorList>
    </citation>
    <scope>NUCLEOTIDE SEQUENCE [LARGE SCALE GENOMIC DNA]</scope>
    <source>
        <strain evidence="1">UMSG3</strain>
    </source>
</reference>
<accession>A0A420INP8</accession>
<sequence>MDDLLRTAERNRQVHIKDIHFMAQSNAISSKTSTVRLLHKRRAFKALPGKYNCVSLLNRASLEVPPLKTNLPTLFSTLSSEEDFVIMSYRADFVMITLIGISDMNILYRNLKSPNAYPSKESISSSKLVFYIFRNYKTLRKTLLLLNVSKSRGEYSTITSLQGIVPQTFGKIYYSLTVISKTPFWVGGEDHSLIGLLTDIVLSMLEESWEFLRIRCNYYIPLLTFMRMGFQTLIQGYLQGKRLGISLGLMSIKNNKFFT</sequence>
<dbReference type="Proteomes" id="UP000283383">
    <property type="component" value="Unassembled WGS sequence"/>
</dbReference>